<comment type="caution">
    <text evidence="2">The sequence shown here is derived from an EMBL/GenBank/DDBJ whole genome shotgun (WGS) entry which is preliminary data.</text>
</comment>
<evidence type="ECO:0000313" key="2">
    <source>
        <dbReference type="EMBL" id="KAF6310770.1"/>
    </source>
</evidence>
<organism evidence="2 3">
    <name type="scientific">Myotis myotis</name>
    <name type="common">Greater mouse-eared bat</name>
    <name type="synonym">Vespertilio myotis</name>
    <dbReference type="NCBI Taxonomy" id="51298"/>
    <lineage>
        <taxon>Eukaryota</taxon>
        <taxon>Metazoa</taxon>
        <taxon>Chordata</taxon>
        <taxon>Craniata</taxon>
        <taxon>Vertebrata</taxon>
        <taxon>Euteleostomi</taxon>
        <taxon>Mammalia</taxon>
        <taxon>Eutheria</taxon>
        <taxon>Laurasiatheria</taxon>
        <taxon>Chiroptera</taxon>
        <taxon>Yangochiroptera</taxon>
        <taxon>Vespertilionidae</taxon>
        <taxon>Myotis</taxon>
    </lineage>
</organism>
<dbReference type="Proteomes" id="UP000527355">
    <property type="component" value="Unassembled WGS sequence"/>
</dbReference>
<evidence type="ECO:0000256" key="1">
    <source>
        <dbReference type="SAM" id="MobiDB-lite"/>
    </source>
</evidence>
<sequence length="120" mass="13676">MGQQLPAEQQQYVRVKWGLSYLWEQVGRNLKRSQAQGKRVPLTSLTMWVLVQAALCPLPIEDQKPTEHQEELPPPPPPEVEPVVPKAPLLEDTFPVLCHWCGRVHQLDPQLWDPVSGKLC</sequence>
<feature type="region of interest" description="Disordered" evidence="1">
    <location>
        <begin position="62"/>
        <end position="84"/>
    </location>
</feature>
<gene>
    <name evidence="2" type="ORF">mMyoMyo1_008813</name>
</gene>
<feature type="compositionally biased region" description="Basic and acidic residues" evidence="1">
    <location>
        <begin position="62"/>
        <end position="71"/>
    </location>
</feature>
<dbReference type="EMBL" id="JABWUV010000013">
    <property type="protein sequence ID" value="KAF6310770.1"/>
    <property type="molecule type" value="Genomic_DNA"/>
</dbReference>
<keyword evidence="3" id="KW-1185">Reference proteome</keyword>
<accession>A0A7J7UD22</accession>
<name>A0A7J7UD22_MYOMY</name>
<evidence type="ECO:0000313" key="3">
    <source>
        <dbReference type="Proteomes" id="UP000527355"/>
    </source>
</evidence>
<dbReference type="AlphaFoldDB" id="A0A7J7UD22"/>
<proteinExistence type="predicted"/>
<protein>
    <submittedName>
        <fullName evidence="2">Uncharacterized protein</fullName>
    </submittedName>
</protein>
<reference evidence="2 3" key="1">
    <citation type="journal article" date="2020" name="Nature">
        <title>Six reference-quality genomes reveal evolution of bat adaptations.</title>
        <authorList>
            <person name="Jebb D."/>
            <person name="Huang Z."/>
            <person name="Pippel M."/>
            <person name="Hughes G.M."/>
            <person name="Lavrichenko K."/>
            <person name="Devanna P."/>
            <person name="Winkler S."/>
            <person name="Jermiin L.S."/>
            <person name="Skirmuntt E.C."/>
            <person name="Katzourakis A."/>
            <person name="Burkitt-Gray L."/>
            <person name="Ray D.A."/>
            <person name="Sullivan K.A.M."/>
            <person name="Roscito J.G."/>
            <person name="Kirilenko B.M."/>
            <person name="Davalos L.M."/>
            <person name="Corthals A.P."/>
            <person name="Power M.L."/>
            <person name="Jones G."/>
            <person name="Ransome R.D."/>
            <person name="Dechmann D.K.N."/>
            <person name="Locatelli A.G."/>
            <person name="Puechmaille S.J."/>
            <person name="Fedrigo O."/>
            <person name="Jarvis E.D."/>
            <person name="Hiller M."/>
            <person name="Vernes S.C."/>
            <person name="Myers E.W."/>
            <person name="Teeling E.C."/>
        </authorList>
    </citation>
    <scope>NUCLEOTIDE SEQUENCE [LARGE SCALE GENOMIC DNA]</scope>
    <source>
        <strain evidence="2">MMyoMyo1</strain>
        <tissue evidence="2">Flight muscle</tissue>
    </source>
</reference>